<sequence length="184" mass="20638">MKELWVVTVVAKVDNNLLVHELQLGEQLGECVHSARRSDFSLMLAMLTEDVRDHSQFALPVVADQPRDITTETLRKEFHLPDEAPLALKNDTQIQDFNQAELVQDNQLASLKLQNAINPKPLAFRDDKSHVPHQVMTNTTTHCQKKHQTGTGQLSRMAFNAKGWLDAVQTSIVKSSLVNVHSIA</sequence>
<evidence type="ECO:0000313" key="2">
    <source>
        <dbReference type="Proteomes" id="UP001215231"/>
    </source>
</evidence>
<dbReference type="Pfam" id="PF11993">
    <property type="entry name" value="VC2046"/>
    <property type="match status" value="1"/>
</dbReference>
<dbReference type="Proteomes" id="UP001215231">
    <property type="component" value="Chromosome"/>
</dbReference>
<proteinExistence type="predicted"/>
<evidence type="ECO:0000313" key="1">
    <source>
        <dbReference type="EMBL" id="WDE14542.1"/>
    </source>
</evidence>
<keyword evidence="2" id="KW-1185">Reference proteome</keyword>
<protein>
    <submittedName>
        <fullName evidence="1">Uncharacterized protein</fullName>
    </submittedName>
</protein>
<accession>A0ABY7VN95</accession>
<gene>
    <name evidence="1" type="ORF">H3N35_15650</name>
</gene>
<dbReference type="EMBL" id="CP059693">
    <property type="protein sequence ID" value="WDE14542.1"/>
    <property type="molecule type" value="Genomic_DNA"/>
</dbReference>
<name>A0ABY7VN95_9GAMM</name>
<reference evidence="1 2" key="1">
    <citation type="journal article" date="2022" name="Mar. Drugs">
        <title>Bioassay-Guided Fractionation Leads to the Detection of Cholic Acid Generated by the Rare Thalassomonas sp.</title>
        <authorList>
            <person name="Pheiffer F."/>
            <person name="Schneider Y.K."/>
            <person name="Hansen E.H."/>
            <person name="Andersen J.H."/>
            <person name="Isaksson J."/>
            <person name="Busche T."/>
            <person name="R C."/>
            <person name="Kalinowski J."/>
            <person name="Zyl L.V."/>
            <person name="Trindade M."/>
        </authorList>
    </citation>
    <scope>NUCLEOTIDE SEQUENCE [LARGE SCALE GENOMIC DNA]</scope>
    <source>
        <strain evidence="1 2">A5K-61T</strain>
    </source>
</reference>
<organism evidence="1 2">
    <name type="scientific">Thalassomonas haliotis</name>
    <dbReference type="NCBI Taxonomy" id="485448"/>
    <lineage>
        <taxon>Bacteria</taxon>
        <taxon>Pseudomonadati</taxon>
        <taxon>Pseudomonadota</taxon>
        <taxon>Gammaproteobacteria</taxon>
        <taxon>Alteromonadales</taxon>
        <taxon>Colwelliaceae</taxon>
        <taxon>Thalassomonas</taxon>
    </lineage>
</organism>
<dbReference type="InterPro" id="IPR021879">
    <property type="entry name" value="VC2046_fam"/>
</dbReference>